<accession>A0A4Y6U724</accession>
<dbReference type="KEGG" id="swf:E3E12_01710"/>
<dbReference type="GO" id="GO:0016887">
    <property type="term" value="F:ATP hydrolysis activity"/>
    <property type="evidence" value="ECO:0007669"/>
    <property type="project" value="InterPro"/>
</dbReference>
<evidence type="ECO:0000313" key="3">
    <source>
        <dbReference type="Proteomes" id="UP000318709"/>
    </source>
</evidence>
<dbReference type="Gene3D" id="3.40.50.300">
    <property type="entry name" value="P-loop containing nucleotide triphosphate hydrolases"/>
    <property type="match status" value="1"/>
</dbReference>
<dbReference type="SUPFAM" id="SSF52540">
    <property type="entry name" value="P-loop containing nucleoside triphosphate hydrolases"/>
    <property type="match status" value="1"/>
</dbReference>
<evidence type="ECO:0000259" key="1">
    <source>
        <dbReference type="SMART" id="SM00382"/>
    </source>
</evidence>
<dbReference type="Proteomes" id="UP000318709">
    <property type="component" value="Chromosome"/>
</dbReference>
<dbReference type="InterPro" id="IPR050764">
    <property type="entry name" value="CbbQ/NirQ/NorQ/GpvN"/>
</dbReference>
<dbReference type="InterPro" id="IPR041628">
    <property type="entry name" value="ChlI/MoxR_AAA_lid"/>
</dbReference>
<dbReference type="RefSeq" id="WP_141442775.1">
    <property type="nucleotide sequence ID" value="NZ_CP038231.1"/>
</dbReference>
<keyword evidence="3" id="KW-1185">Reference proteome</keyword>
<evidence type="ECO:0000313" key="2">
    <source>
        <dbReference type="EMBL" id="QDH13122.1"/>
    </source>
</evidence>
<dbReference type="PANTHER" id="PTHR42759:SF1">
    <property type="entry name" value="MAGNESIUM-CHELATASE SUBUNIT CHLD"/>
    <property type="match status" value="1"/>
</dbReference>
<reference evidence="2 3" key="1">
    <citation type="submission" date="2019-03" db="EMBL/GenBank/DDBJ databases">
        <title>The complete genome sequence of Swingsia_sp. F3b2 LMG30590(T).</title>
        <authorList>
            <person name="Chua K.-O."/>
            <person name="Chan K.-G."/>
            <person name="See-Too W.-S."/>
        </authorList>
    </citation>
    <scope>NUCLEOTIDE SEQUENCE [LARGE SCALE GENOMIC DNA]</scope>
    <source>
        <strain evidence="2 3">F3b2</strain>
    </source>
</reference>
<dbReference type="EMBL" id="CP038231">
    <property type="protein sequence ID" value="QDH13122.1"/>
    <property type="molecule type" value="Genomic_DNA"/>
</dbReference>
<dbReference type="Gene3D" id="1.10.8.80">
    <property type="entry name" value="Magnesium chelatase subunit I, C-Terminal domain"/>
    <property type="match status" value="1"/>
</dbReference>
<dbReference type="InterPro" id="IPR011703">
    <property type="entry name" value="ATPase_AAA-3"/>
</dbReference>
<dbReference type="SMART" id="SM00382">
    <property type="entry name" value="AAA"/>
    <property type="match status" value="1"/>
</dbReference>
<dbReference type="Pfam" id="PF17863">
    <property type="entry name" value="AAA_lid_2"/>
    <property type="match status" value="1"/>
</dbReference>
<dbReference type="InterPro" id="IPR003593">
    <property type="entry name" value="AAA+_ATPase"/>
</dbReference>
<dbReference type="GO" id="GO:0005524">
    <property type="term" value="F:ATP binding"/>
    <property type="evidence" value="ECO:0007669"/>
    <property type="project" value="InterPro"/>
</dbReference>
<dbReference type="PIRSF" id="PIRSF002849">
    <property type="entry name" value="AAA_ATPase_chaperone_MoxR_prd"/>
    <property type="match status" value="1"/>
</dbReference>
<organism evidence="2 3">
    <name type="scientific">Formicincola oecophyllae</name>
    <dbReference type="NCBI Taxonomy" id="2558361"/>
    <lineage>
        <taxon>Bacteria</taxon>
        <taxon>Pseudomonadati</taxon>
        <taxon>Pseudomonadota</taxon>
        <taxon>Alphaproteobacteria</taxon>
        <taxon>Acetobacterales</taxon>
        <taxon>Acetobacteraceae</taxon>
        <taxon>Formicincola</taxon>
    </lineage>
</organism>
<name>A0A4Y6U724_9PROT</name>
<dbReference type="InterPro" id="IPR027417">
    <property type="entry name" value="P-loop_NTPase"/>
</dbReference>
<dbReference type="Pfam" id="PF07726">
    <property type="entry name" value="AAA_3"/>
    <property type="match status" value="1"/>
</dbReference>
<gene>
    <name evidence="2" type="ORF">E3E12_01710</name>
</gene>
<sequence length="345" mass="36458">MTSAASPHQNNAYGDNGSPDLLAQADGLTSRLQALRTGLGHILLGQENVIDDVLTAILGGGHVLLVGAPGLGKTLLARSMAAALGLEGARIQFTPDLMPSDITGAEIMEEGADGKRHFRFEKGPVFAQLVLADEINRASPRTQAALLEAMGEGSVTQAGHSWPLPRPFHVMATQNPADQEGTYPLPEAQLDRFMLRVALAAPPRQAERNMLLATGTGPMPQPQPLFTAQEVLAAQDVVARLPVSERVLDAILSLVRSLRPEDETATPIVRENVLYGPGPRASQALLRGVKARALLNGRLSPSVEDVKSLAIPVLAHRLGLDFQASAAGQTPEKLISAVAAALPDR</sequence>
<dbReference type="PANTHER" id="PTHR42759">
    <property type="entry name" value="MOXR FAMILY PROTEIN"/>
    <property type="match status" value="1"/>
</dbReference>
<dbReference type="AlphaFoldDB" id="A0A4Y6U724"/>
<dbReference type="OrthoDB" id="9808397at2"/>
<feature type="domain" description="AAA+ ATPase" evidence="1">
    <location>
        <begin position="59"/>
        <end position="203"/>
    </location>
</feature>
<protein>
    <submittedName>
        <fullName evidence="2">MoxR family ATPase</fullName>
    </submittedName>
</protein>
<proteinExistence type="predicted"/>
<dbReference type="CDD" id="cd00009">
    <property type="entry name" value="AAA"/>
    <property type="match status" value="1"/>
</dbReference>